<keyword evidence="2" id="KW-0732">Signal</keyword>
<organism evidence="3 4">
    <name type="scientific">Blattamonas nauphoetae</name>
    <dbReference type="NCBI Taxonomy" id="2049346"/>
    <lineage>
        <taxon>Eukaryota</taxon>
        <taxon>Metamonada</taxon>
        <taxon>Preaxostyla</taxon>
        <taxon>Oxymonadida</taxon>
        <taxon>Blattamonas</taxon>
    </lineage>
</organism>
<gene>
    <name evidence="3" type="ORF">BLNAU_23767</name>
</gene>
<evidence type="ECO:0000313" key="4">
    <source>
        <dbReference type="Proteomes" id="UP001281761"/>
    </source>
</evidence>
<dbReference type="Proteomes" id="UP001281761">
    <property type="component" value="Unassembled WGS sequence"/>
</dbReference>
<dbReference type="EMBL" id="JARBJD010000520">
    <property type="protein sequence ID" value="KAK2941322.1"/>
    <property type="molecule type" value="Genomic_DNA"/>
</dbReference>
<feature type="region of interest" description="Disordered" evidence="1">
    <location>
        <begin position="613"/>
        <end position="638"/>
    </location>
</feature>
<proteinExistence type="predicted"/>
<feature type="signal peptide" evidence="2">
    <location>
        <begin position="1"/>
        <end position="15"/>
    </location>
</feature>
<evidence type="ECO:0000256" key="2">
    <source>
        <dbReference type="SAM" id="SignalP"/>
    </source>
</evidence>
<protein>
    <submittedName>
        <fullName evidence="3">Uncharacterized protein</fullName>
    </submittedName>
</protein>
<comment type="caution">
    <text evidence="3">The sequence shown here is derived from an EMBL/GenBank/DDBJ whole genome shotgun (WGS) entry which is preliminary data.</text>
</comment>
<keyword evidence="4" id="KW-1185">Reference proteome</keyword>
<evidence type="ECO:0000313" key="3">
    <source>
        <dbReference type="EMBL" id="KAK2941322.1"/>
    </source>
</evidence>
<reference evidence="3 4" key="1">
    <citation type="journal article" date="2022" name="bioRxiv">
        <title>Genomics of Preaxostyla Flagellates Illuminates Evolutionary Transitions and the Path Towards Mitochondrial Loss.</title>
        <authorList>
            <person name="Novak L.V.F."/>
            <person name="Treitli S.C."/>
            <person name="Pyrih J."/>
            <person name="Halakuc P."/>
            <person name="Pipaliya S.V."/>
            <person name="Vacek V."/>
            <person name="Brzon O."/>
            <person name="Soukal P."/>
            <person name="Eme L."/>
            <person name="Dacks J.B."/>
            <person name="Karnkowska A."/>
            <person name="Elias M."/>
            <person name="Hampl V."/>
        </authorList>
    </citation>
    <scope>NUCLEOTIDE SEQUENCE [LARGE SCALE GENOMIC DNA]</scope>
    <source>
        <strain evidence="3">NAU3</strain>
        <tissue evidence="3">Gut</tissue>
    </source>
</reference>
<sequence>MCLGLILSLFSVQKAIDVYVINTGNDDQCSKSSRLNPCATIPHAFSLGTATSTDIKLLSSTTLFSQLIVTEKNSSLSSSDKSALSTLSVSEAGGITHTKTSTTSFLLSSLVVELSSSSTASSFLSFAGGSLEVESVKVTANSDASISFCSLSGGSAVFTSLVFTDFVFTKQPIQVDSGHLNLVSVEVTNTKTSSHTSFIKVTGPSSKLSISGQLKGKDPKGTIMSLCNLGYCAHLIEGSNGAELEMTENAEISSFTSTQGLLSAISWAATNQPVSLSGVIILNRFSPRTTDAPTINHPAAIILDCSAFDLNEPHISVSGLSAQRNLFTSTPSDQQAYLLLTTTSVSSALAVSYTDWTAARFFSDLGETDVCCVERENEKETFSSLMTVIQEIGAGRDVIVDAAGEDADGCGVVLNKERGGSCATVAVALQNMDELTHTIHIDQSAHNGQILRFEQSTLVTLTSLDRSNPAELHLSAPAEIPSDARAVFEALGVGKVVVTGLTICADDLDRLGMFLVAGTGSLAISECDILFGQSASNSEAEANSVMSEPFETFEITPETIIKDNATLFIIDSDAELEMEWSEADEERGERHRFTIHAAKLRGSPKRHSRQFTGINYAGKGRKTRGGHRRSRTSRLQWHDDKAQIRIDPTNETS</sequence>
<feature type="chain" id="PRO_5045519189" evidence="2">
    <location>
        <begin position="16"/>
        <end position="653"/>
    </location>
</feature>
<evidence type="ECO:0000256" key="1">
    <source>
        <dbReference type="SAM" id="MobiDB-lite"/>
    </source>
</evidence>
<feature type="compositionally biased region" description="Basic residues" evidence="1">
    <location>
        <begin position="619"/>
        <end position="632"/>
    </location>
</feature>
<accession>A0ABQ9WRD6</accession>
<name>A0ABQ9WRD6_9EUKA</name>